<feature type="signal peptide" evidence="2">
    <location>
        <begin position="1"/>
        <end position="25"/>
    </location>
</feature>
<evidence type="ECO:0000259" key="3">
    <source>
        <dbReference type="PROSITE" id="PS50914"/>
    </source>
</evidence>
<evidence type="ECO:0000256" key="1">
    <source>
        <dbReference type="SAM" id="MobiDB-lite"/>
    </source>
</evidence>
<dbReference type="InterPro" id="IPR007055">
    <property type="entry name" value="BON_dom"/>
</dbReference>
<dbReference type="InterPro" id="IPR051686">
    <property type="entry name" value="Lipoprotein_DolP"/>
</dbReference>
<protein>
    <submittedName>
        <fullName evidence="4">BON domain-containing protein</fullName>
    </submittedName>
</protein>
<dbReference type="PANTHER" id="PTHR34606:SF15">
    <property type="entry name" value="BON DOMAIN-CONTAINING PROTEIN"/>
    <property type="match status" value="1"/>
</dbReference>
<dbReference type="EMBL" id="SRMF01000003">
    <property type="protein sequence ID" value="TGG93289.1"/>
    <property type="molecule type" value="Genomic_DNA"/>
</dbReference>
<dbReference type="PANTHER" id="PTHR34606">
    <property type="entry name" value="BON DOMAIN-CONTAINING PROTEIN"/>
    <property type="match status" value="1"/>
</dbReference>
<accession>A0A4Z0W8K5</accession>
<evidence type="ECO:0000313" key="5">
    <source>
        <dbReference type="Proteomes" id="UP000297475"/>
    </source>
</evidence>
<dbReference type="Pfam" id="PF04972">
    <property type="entry name" value="BON"/>
    <property type="match status" value="2"/>
</dbReference>
<keyword evidence="5" id="KW-1185">Reference proteome</keyword>
<gene>
    <name evidence="4" type="ORF">E4656_09530</name>
</gene>
<dbReference type="OrthoDB" id="5733310at2"/>
<organism evidence="4 5">
    <name type="scientific">Natronospirillum operosum</name>
    <dbReference type="NCBI Taxonomy" id="2759953"/>
    <lineage>
        <taxon>Bacteria</taxon>
        <taxon>Pseudomonadati</taxon>
        <taxon>Pseudomonadota</taxon>
        <taxon>Gammaproteobacteria</taxon>
        <taxon>Oceanospirillales</taxon>
        <taxon>Natronospirillaceae</taxon>
        <taxon>Natronospirillum</taxon>
    </lineage>
</organism>
<sequence>MKRKSQIPLFCLVLSAMVWTSPAWAEDSDERITGRVETALLLSPVLSGRSIDVAVEDGSVMLTGNIGSNLERDLALAVAASMPGVSEVEESLDLQQGETGTEAAQNAQLRQSSFNEWQQAHIAAQLRQDFEESPVLDGENITFVLDGDHLTLEGSVETELERMVATQLSQRLEAVAVVDNRLEVEEEPTATEPVEMPADTED</sequence>
<proteinExistence type="predicted"/>
<feature type="domain" description="BON" evidence="3">
    <location>
        <begin position="28"/>
        <end position="96"/>
    </location>
</feature>
<dbReference type="SMART" id="SM00749">
    <property type="entry name" value="BON"/>
    <property type="match status" value="1"/>
</dbReference>
<feature type="region of interest" description="Disordered" evidence="1">
    <location>
        <begin position="183"/>
        <end position="202"/>
    </location>
</feature>
<dbReference type="RefSeq" id="WP_135482998.1">
    <property type="nucleotide sequence ID" value="NZ_SRMF01000003.1"/>
</dbReference>
<dbReference type="Gene3D" id="3.30.1340.30">
    <property type="match status" value="1"/>
</dbReference>
<evidence type="ECO:0000256" key="2">
    <source>
        <dbReference type="SAM" id="SignalP"/>
    </source>
</evidence>
<feature type="chain" id="PRO_5021215996" evidence="2">
    <location>
        <begin position="26"/>
        <end position="202"/>
    </location>
</feature>
<name>A0A4Z0W8K5_9GAMM</name>
<evidence type="ECO:0000313" key="4">
    <source>
        <dbReference type="EMBL" id="TGG93289.1"/>
    </source>
</evidence>
<comment type="caution">
    <text evidence="4">The sequence shown here is derived from an EMBL/GenBank/DDBJ whole genome shotgun (WGS) entry which is preliminary data.</text>
</comment>
<keyword evidence="2" id="KW-0732">Signal</keyword>
<reference evidence="4 5" key="1">
    <citation type="submission" date="2019-04" db="EMBL/GenBank/DDBJ databases">
        <title>Natronospirillum operosus gen. nov., sp. nov., a haloalkaliphilic satellite isolated from decaying biomass of laboratory culture of cyanobacterium Geitlerinema sp. and proposal of Natronospirillaceae fam. nov. and Saccharospirillaceae fam. nov.</title>
        <authorList>
            <person name="Kevbrin V."/>
            <person name="Boltyanskaya Y."/>
            <person name="Koziaeva V."/>
            <person name="Grouzdev D.S."/>
            <person name="Park M."/>
            <person name="Cho J."/>
        </authorList>
    </citation>
    <scope>NUCLEOTIDE SEQUENCE [LARGE SCALE GENOMIC DNA]</scope>
    <source>
        <strain evidence="4 5">G-116</strain>
    </source>
</reference>
<dbReference type="AlphaFoldDB" id="A0A4Z0W8K5"/>
<feature type="domain" description="BON" evidence="3">
    <location>
        <begin position="118"/>
        <end position="186"/>
    </location>
</feature>
<dbReference type="PROSITE" id="PS50914">
    <property type="entry name" value="BON"/>
    <property type="match status" value="2"/>
</dbReference>
<dbReference type="Proteomes" id="UP000297475">
    <property type="component" value="Unassembled WGS sequence"/>
</dbReference>
<dbReference type="InterPro" id="IPR014004">
    <property type="entry name" value="Transpt-assoc_nodulatn_dom_bac"/>
</dbReference>